<dbReference type="SMART" id="SM00382">
    <property type="entry name" value="AAA"/>
    <property type="match status" value="1"/>
</dbReference>
<dbReference type="PANTHER" id="PTHR24221:SF654">
    <property type="entry name" value="ATP-BINDING CASSETTE SUB-FAMILY B MEMBER 6"/>
    <property type="match status" value="1"/>
</dbReference>
<dbReference type="PANTHER" id="PTHR24221">
    <property type="entry name" value="ATP-BINDING CASSETTE SUB-FAMILY B"/>
    <property type="match status" value="1"/>
</dbReference>
<comment type="caution">
    <text evidence="10">The sequence shown here is derived from an EMBL/GenBank/DDBJ whole genome shotgun (WGS) entry which is preliminary data.</text>
</comment>
<dbReference type="InterPro" id="IPR003593">
    <property type="entry name" value="AAA+_ATPase"/>
</dbReference>
<keyword evidence="5 7" id="KW-1133">Transmembrane helix</keyword>
<dbReference type="GO" id="GO:0034040">
    <property type="term" value="F:ATPase-coupled lipid transmembrane transporter activity"/>
    <property type="evidence" value="ECO:0007669"/>
    <property type="project" value="TreeGrafter"/>
</dbReference>
<evidence type="ECO:0000313" key="10">
    <source>
        <dbReference type="EMBL" id="HIQ60871.1"/>
    </source>
</evidence>
<reference evidence="10" key="1">
    <citation type="submission" date="2020-10" db="EMBL/GenBank/DDBJ databases">
        <authorList>
            <person name="Gilroy R."/>
        </authorList>
    </citation>
    <scope>NUCLEOTIDE SEQUENCE</scope>
    <source>
        <strain evidence="10">ChiGjej2B2-12916</strain>
    </source>
</reference>
<evidence type="ECO:0000256" key="5">
    <source>
        <dbReference type="ARBA" id="ARBA00022989"/>
    </source>
</evidence>
<dbReference type="EMBL" id="DVFO01000046">
    <property type="protein sequence ID" value="HIQ60871.1"/>
    <property type="molecule type" value="Genomic_DNA"/>
</dbReference>
<feature type="transmembrane region" description="Helical" evidence="7">
    <location>
        <begin position="58"/>
        <end position="80"/>
    </location>
</feature>
<evidence type="ECO:0000259" key="9">
    <source>
        <dbReference type="PROSITE" id="PS50929"/>
    </source>
</evidence>
<keyword evidence="6 7" id="KW-0472">Membrane</keyword>
<dbReference type="GO" id="GO:0140359">
    <property type="term" value="F:ABC-type transporter activity"/>
    <property type="evidence" value="ECO:0007669"/>
    <property type="project" value="InterPro"/>
</dbReference>
<dbReference type="InterPro" id="IPR027417">
    <property type="entry name" value="P-loop_NTPase"/>
</dbReference>
<evidence type="ECO:0000313" key="11">
    <source>
        <dbReference type="Proteomes" id="UP000886879"/>
    </source>
</evidence>
<dbReference type="Pfam" id="PF00664">
    <property type="entry name" value="ABC_membrane"/>
    <property type="match status" value="1"/>
</dbReference>
<dbReference type="AlphaFoldDB" id="A0A9D0YT52"/>
<evidence type="ECO:0000256" key="6">
    <source>
        <dbReference type="ARBA" id="ARBA00023136"/>
    </source>
</evidence>
<dbReference type="Proteomes" id="UP000886879">
    <property type="component" value="Unassembled WGS sequence"/>
</dbReference>
<keyword evidence="4 10" id="KW-0067">ATP-binding</keyword>
<protein>
    <submittedName>
        <fullName evidence="10">ABC transporter ATP-binding protein</fullName>
    </submittedName>
</protein>
<evidence type="ECO:0000256" key="1">
    <source>
        <dbReference type="ARBA" id="ARBA00004651"/>
    </source>
</evidence>
<dbReference type="SUPFAM" id="SSF90123">
    <property type="entry name" value="ABC transporter transmembrane region"/>
    <property type="match status" value="1"/>
</dbReference>
<dbReference type="GO" id="GO:0016887">
    <property type="term" value="F:ATP hydrolysis activity"/>
    <property type="evidence" value="ECO:0007669"/>
    <property type="project" value="InterPro"/>
</dbReference>
<keyword evidence="2 7" id="KW-0812">Transmembrane</keyword>
<gene>
    <name evidence="10" type="ORF">IAD31_04660</name>
</gene>
<dbReference type="CDD" id="cd07346">
    <property type="entry name" value="ABC_6TM_exporters"/>
    <property type="match status" value="1"/>
</dbReference>
<feature type="transmembrane region" description="Helical" evidence="7">
    <location>
        <begin position="240"/>
        <end position="267"/>
    </location>
</feature>
<sequence length="571" mass="63347">MKQHLDRTLYTKAMFRGNRLCFVIALLFTCAGTLWNLIVSYLLGYILDIMTTGNLAQLAHTTLFCLGLSAVIFLSQLALYRAKTRFIHRGLAQYKDLAFSHLSQKSIRAFSQENTGRYLSALTNDTNSIEENYLNQSFLMVSQVLLFFGSLGMMLWYSWKLALATILLSLIPIAVTLATGGKLAAREKKVSEENESYVSMLKDLLSGFSVIKSFKAEDQVRSRFAQANAWLEHIKARRRWLYFLISAMSTCLSFLVQFGIFLFGAYLAIQGEITPGTVLIMLNLCGLLLSPIQTVPQYWAARKAALALMDKLAELTAQNQQESGISIPATLSQAITLDHVSFGYEPDKPVLRDITAQFQAGKTYAIVGGSGSGKSTLLHLLMGASGAYTGSIAIDGTELRDVDAHSLYDLMSLMGQDVFLFDDTIRNNLTMFRSFPEEEVADAVKRSGLSQLIQNRGEDYRCGENGVNLSGGEGQRISIARCLLRRTPVLLLDEATAALDNATSAAVTQSILDLTGTTRIVVTHRLEPQLMVQYDEILVLRDGRIQEQGSFSDLMERKGYFYSLFTLAQPT</sequence>
<dbReference type="Gene3D" id="1.20.1560.10">
    <property type="entry name" value="ABC transporter type 1, transmembrane domain"/>
    <property type="match status" value="1"/>
</dbReference>
<dbReference type="GO" id="GO:0005886">
    <property type="term" value="C:plasma membrane"/>
    <property type="evidence" value="ECO:0007669"/>
    <property type="project" value="UniProtKB-SubCell"/>
</dbReference>
<accession>A0A9D0YT52</accession>
<comment type="subcellular location">
    <subcellularLocation>
        <location evidence="1">Cell membrane</location>
        <topology evidence="1">Multi-pass membrane protein</topology>
    </subcellularLocation>
</comment>
<evidence type="ECO:0000256" key="2">
    <source>
        <dbReference type="ARBA" id="ARBA00022692"/>
    </source>
</evidence>
<evidence type="ECO:0000256" key="4">
    <source>
        <dbReference type="ARBA" id="ARBA00022840"/>
    </source>
</evidence>
<dbReference type="SUPFAM" id="SSF52540">
    <property type="entry name" value="P-loop containing nucleoside triphosphate hydrolases"/>
    <property type="match status" value="1"/>
</dbReference>
<evidence type="ECO:0000259" key="8">
    <source>
        <dbReference type="PROSITE" id="PS50893"/>
    </source>
</evidence>
<dbReference type="Pfam" id="PF00005">
    <property type="entry name" value="ABC_tran"/>
    <property type="match status" value="1"/>
</dbReference>
<evidence type="ECO:0000256" key="7">
    <source>
        <dbReference type="SAM" id="Phobius"/>
    </source>
</evidence>
<feature type="transmembrane region" description="Helical" evidence="7">
    <location>
        <begin position="20"/>
        <end position="46"/>
    </location>
</feature>
<dbReference type="InterPro" id="IPR039421">
    <property type="entry name" value="Type_1_exporter"/>
</dbReference>
<feature type="transmembrane region" description="Helical" evidence="7">
    <location>
        <begin position="163"/>
        <end position="185"/>
    </location>
</feature>
<feature type="transmembrane region" description="Helical" evidence="7">
    <location>
        <begin position="138"/>
        <end position="157"/>
    </location>
</feature>
<dbReference type="PROSITE" id="PS50893">
    <property type="entry name" value="ABC_TRANSPORTER_2"/>
    <property type="match status" value="1"/>
</dbReference>
<organism evidence="10 11">
    <name type="scientific">Candidatus Enterenecus faecium</name>
    <dbReference type="NCBI Taxonomy" id="2840780"/>
    <lineage>
        <taxon>Bacteria</taxon>
        <taxon>Bacillati</taxon>
        <taxon>Bacillota</taxon>
        <taxon>Clostridia</taxon>
        <taxon>Eubacteriales</taxon>
        <taxon>Candidatus Enterenecus</taxon>
    </lineage>
</organism>
<dbReference type="PROSITE" id="PS50929">
    <property type="entry name" value="ABC_TM1F"/>
    <property type="match status" value="1"/>
</dbReference>
<feature type="domain" description="ABC transporter" evidence="8">
    <location>
        <begin position="335"/>
        <end position="567"/>
    </location>
</feature>
<dbReference type="InterPro" id="IPR011527">
    <property type="entry name" value="ABC1_TM_dom"/>
</dbReference>
<feature type="domain" description="ABC transmembrane type-1" evidence="9">
    <location>
        <begin position="23"/>
        <end position="304"/>
    </location>
</feature>
<dbReference type="InterPro" id="IPR003439">
    <property type="entry name" value="ABC_transporter-like_ATP-bd"/>
</dbReference>
<dbReference type="GO" id="GO:0005524">
    <property type="term" value="F:ATP binding"/>
    <property type="evidence" value="ECO:0007669"/>
    <property type="project" value="UniProtKB-KW"/>
</dbReference>
<dbReference type="Gene3D" id="3.40.50.300">
    <property type="entry name" value="P-loop containing nucleotide triphosphate hydrolases"/>
    <property type="match status" value="1"/>
</dbReference>
<dbReference type="InterPro" id="IPR036640">
    <property type="entry name" value="ABC1_TM_sf"/>
</dbReference>
<proteinExistence type="predicted"/>
<name>A0A9D0YT52_9FIRM</name>
<reference evidence="10" key="2">
    <citation type="journal article" date="2021" name="PeerJ">
        <title>Extensive microbial diversity within the chicken gut microbiome revealed by metagenomics and culture.</title>
        <authorList>
            <person name="Gilroy R."/>
            <person name="Ravi A."/>
            <person name="Getino M."/>
            <person name="Pursley I."/>
            <person name="Horton D.L."/>
            <person name="Alikhan N.F."/>
            <person name="Baker D."/>
            <person name="Gharbi K."/>
            <person name="Hall N."/>
            <person name="Watson M."/>
            <person name="Adriaenssens E.M."/>
            <person name="Foster-Nyarko E."/>
            <person name="Jarju S."/>
            <person name="Secka A."/>
            <person name="Antonio M."/>
            <person name="Oren A."/>
            <person name="Chaudhuri R.R."/>
            <person name="La Ragione R."/>
            <person name="Hildebrand F."/>
            <person name="Pallen M.J."/>
        </authorList>
    </citation>
    <scope>NUCLEOTIDE SEQUENCE</scope>
    <source>
        <strain evidence="10">ChiGjej2B2-12916</strain>
    </source>
</reference>
<evidence type="ECO:0000256" key="3">
    <source>
        <dbReference type="ARBA" id="ARBA00022741"/>
    </source>
</evidence>
<keyword evidence="3" id="KW-0547">Nucleotide-binding</keyword>